<organism evidence="1 2">
    <name type="scientific">Methylocystis echinoides</name>
    <dbReference type="NCBI Taxonomy" id="29468"/>
    <lineage>
        <taxon>Bacteria</taxon>
        <taxon>Pseudomonadati</taxon>
        <taxon>Pseudomonadota</taxon>
        <taxon>Alphaproteobacteria</taxon>
        <taxon>Hyphomicrobiales</taxon>
        <taxon>Methylocystaceae</taxon>
        <taxon>Methylocystis</taxon>
    </lineage>
</organism>
<keyword evidence="2" id="KW-1185">Reference proteome</keyword>
<proteinExistence type="predicted"/>
<comment type="caution">
    <text evidence="1">The sequence shown here is derived from an EMBL/GenBank/DDBJ whole genome shotgun (WGS) entry which is preliminary data.</text>
</comment>
<evidence type="ECO:0000313" key="2">
    <source>
        <dbReference type="Proteomes" id="UP001144323"/>
    </source>
</evidence>
<dbReference type="AlphaFoldDB" id="A0A9W6GYP5"/>
<name>A0A9W6GYP5_9HYPH</name>
<sequence length="63" mass="6775">MQDEKAPETGDAARMRAWLEGVGGNLFLGEGKLKSVKISKKGTKLTLVVKKKKDKLASQSTTA</sequence>
<accession>A0A9W6GYP5</accession>
<reference evidence="1" key="1">
    <citation type="journal article" date="2023" name="Int. J. Syst. Evol. Microbiol.">
        <title>Methylocystis iwaonis sp. nov., a type II methane-oxidizing bacterium from surface soil of a rice paddy field in Japan, and emended description of the genus Methylocystis (ex Whittenbury et al. 1970) Bowman et al. 1993.</title>
        <authorList>
            <person name="Kaise H."/>
            <person name="Sawadogo J.B."/>
            <person name="Alam M.S."/>
            <person name="Ueno C."/>
            <person name="Dianou D."/>
            <person name="Shinjo R."/>
            <person name="Asakawa S."/>
        </authorList>
    </citation>
    <scope>NUCLEOTIDE SEQUENCE</scope>
    <source>
        <strain evidence="1">LMG27198</strain>
    </source>
</reference>
<dbReference type="Proteomes" id="UP001144323">
    <property type="component" value="Unassembled WGS sequence"/>
</dbReference>
<protein>
    <submittedName>
        <fullName evidence="1">Uncharacterized protein</fullName>
    </submittedName>
</protein>
<evidence type="ECO:0000313" key="1">
    <source>
        <dbReference type="EMBL" id="GLI95371.1"/>
    </source>
</evidence>
<gene>
    <name evidence="1" type="ORF">LMG27198_43630</name>
</gene>
<dbReference type="EMBL" id="BSEC01000003">
    <property type="protein sequence ID" value="GLI95371.1"/>
    <property type="molecule type" value="Genomic_DNA"/>
</dbReference>